<accession>A0A328Q7U2</accession>
<keyword evidence="1" id="KW-0472">Membrane</keyword>
<reference evidence="2 3" key="1">
    <citation type="submission" date="2017-05" db="EMBL/GenBank/DDBJ databases">
        <title>Host range expansion of the Methanosphaera genus to humans and monogastric animals involves recent and extensive reduction in genome content.</title>
        <authorList>
            <person name="Hoedt E.C."/>
            <person name="Volmer J.G."/>
            <person name="Parks D.H."/>
            <person name="Rosewarne C.P."/>
            <person name="Denman S.E."/>
            <person name="Mcsweeney C.S."/>
            <person name="O Cuiv P."/>
            <person name="Hugenholtz P."/>
            <person name="Tyson G.W."/>
            <person name="Morrison M."/>
        </authorList>
    </citation>
    <scope>NUCLEOTIDE SEQUENCE [LARGE SCALE GENOMIC DNA]</scope>
    <source>
        <strain evidence="2 3">PA5</strain>
    </source>
</reference>
<evidence type="ECO:0008006" key="4">
    <source>
        <dbReference type="Google" id="ProtNLM"/>
    </source>
</evidence>
<dbReference type="AlphaFoldDB" id="A0A328Q7U2"/>
<feature type="transmembrane region" description="Helical" evidence="1">
    <location>
        <begin position="35"/>
        <end position="53"/>
    </location>
</feature>
<comment type="caution">
    <text evidence="2">The sequence shown here is derived from an EMBL/GenBank/DDBJ whole genome shotgun (WGS) entry which is preliminary data.</text>
</comment>
<sequence length="120" mass="14100">MKCQLCGYENPDENDICRFCGSILSQNDNKTSKNMKLAMILSLFFPGFSYFYLKQWHKGILFFLLIPIFFILYALISLCYNMICYIDASFVALLLLITCFLLYVLQVYDIYIQTNLFTDN</sequence>
<dbReference type="Proteomes" id="UP000248557">
    <property type="component" value="Unassembled WGS sequence"/>
</dbReference>
<name>A0A328Q7U2_9EURY</name>
<proteinExistence type="predicted"/>
<gene>
    <name evidence="2" type="ORF">CA615_05220</name>
</gene>
<organism evidence="2 3">
    <name type="scientific">Methanosphaera stadtmanae</name>
    <dbReference type="NCBI Taxonomy" id="2317"/>
    <lineage>
        <taxon>Archaea</taxon>
        <taxon>Methanobacteriati</taxon>
        <taxon>Methanobacteriota</taxon>
        <taxon>Methanomada group</taxon>
        <taxon>Methanobacteria</taxon>
        <taxon>Methanobacteriales</taxon>
        <taxon>Methanobacteriaceae</taxon>
        <taxon>Methanosphaera</taxon>
    </lineage>
</organism>
<feature type="transmembrane region" description="Helical" evidence="1">
    <location>
        <begin position="60"/>
        <end position="83"/>
    </location>
</feature>
<keyword evidence="1" id="KW-0812">Transmembrane</keyword>
<dbReference type="RefSeq" id="WP_112149639.1">
    <property type="nucleotide sequence ID" value="NZ_NGJK01000067.1"/>
</dbReference>
<keyword evidence="1" id="KW-1133">Transmembrane helix</keyword>
<evidence type="ECO:0000256" key="1">
    <source>
        <dbReference type="SAM" id="Phobius"/>
    </source>
</evidence>
<dbReference type="EMBL" id="NGJK01000067">
    <property type="protein sequence ID" value="RAP02869.1"/>
    <property type="molecule type" value="Genomic_DNA"/>
</dbReference>
<protein>
    <recommendedName>
        <fullName evidence="4">Zinc ribbon domain-containing protein</fullName>
    </recommendedName>
</protein>
<evidence type="ECO:0000313" key="3">
    <source>
        <dbReference type="Proteomes" id="UP000248557"/>
    </source>
</evidence>
<evidence type="ECO:0000313" key="2">
    <source>
        <dbReference type="EMBL" id="RAP02869.1"/>
    </source>
</evidence>
<feature type="transmembrane region" description="Helical" evidence="1">
    <location>
        <begin position="89"/>
        <end position="108"/>
    </location>
</feature>